<dbReference type="SUPFAM" id="SSF52206">
    <property type="entry name" value="Hypothetical protein MTH538"/>
    <property type="match status" value="1"/>
</dbReference>
<dbReference type="InterPro" id="IPR036490">
    <property type="entry name" value="ThsB_TIR-like_sf"/>
</dbReference>
<dbReference type="Pfam" id="PF08937">
    <property type="entry name" value="ThsB_TIR"/>
    <property type="match status" value="1"/>
</dbReference>
<dbReference type="Proteomes" id="UP000611629">
    <property type="component" value="Unassembled WGS sequence"/>
</dbReference>
<evidence type="ECO:0000259" key="1">
    <source>
        <dbReference type="Pfam" id="PF08937"/>
    </source>
</evidence>
<feature type="domain" description="Thoeris protein ThsB TIR-like" evidence="1">
    <location>
        <begin position="7"/>
        <end position="100"/>
    </location>
</feature>
<evidence type="ECO:0000313" key="2">
    <source>
        <dbReference type="EMBL" id="NYB74833.1"/>
    </source>
</evidence>
<organism evidence="2 3">
    <name type="scientific">Sedimentibacter hydroxybenzoicus DSM 7310</name>
    <dbReference type="NCBI Taxonomy" id="1123245"/>
    <lineage>
        <taxon>Bacteria</taxon>
        <taxon>Bacillati</taxon>
        <taxon>Bacillota</taxon>
        <taxon>Tissierellia</taxon>
        <taxon>Sedimentibacter</taxon>
    </lineage>
</organism>
<comment type="caution">
    <text evidence="2">The sequence shown here is derived from an EMBL/GenBank/DDBJ whole genome shotgun (WGS) entry which is preliminary data.</text>
</comment>
<proteinExistence type="predicted"/>
<dbReference type="Gene3D" id="3.40.50.9200">
    <property type="entry name" value="Hypothetical protein MTH538"/>
    <property type="match status" value="1"/>
</dbReference>
<reference evidence="2" key="1">
    <citation type="submission" date="2020-07" db="EMBL/GenBank/DDBJ databases">
        <title>Genomic analysis of a strain of Sedimentibacter Hydroxybenzoicus DSM7310.</title>
        <authorList>
            <person name="Ma S."/>
        </authorList>
    </citation>
    <scope>NUCLEOTIDE SEQUENCE</scope>
    <source>
        <strain evidence="2">DSM 7310</strain>
    </source>
</reference>
<gene>
    <name evidence="2" type="ORF">HZF24_11860</name>
</gene>
<dbReference type="InterPro" id="IPR015032">
    <property type="entry name" value="ThsB__TIR-like_domain"/>
</dbReference>
<keyword evidence="3" id="KW-1185">Reference proteome</keyword>
<name>A0A974BKT1_SEDHY</name>
<accession>A0A974BKT1</accession>
<dbReference type="EMBL" id="JACBNQ010000013">
    <property type="protein sequence ID" value="NYB74833.1"/>
    <property type="molecule type" value="Genomic_DNA"/>
</dbReference>
<sequence length="128" mass="15018">MSMYNIFISHAWKYDDDYYKIEEWLRNSNISYKNYSVPQHDSFASNTNLKKALTEQIKHANVVLIIAGMYANYSDWIDYEIDEAVRMEKYIIGIYPWGQERAPIKITTFADKMVGWNSASVINAIKET</sequence>
<protein>
    <submittedName>
        <fullName evidence="2">TIR domain-containing protein</fullName>
    </submittedName>
</protein>
<dbReference type="RefSeq" id="WP_179238535.1">
    <property type="nucleotide sequence ID" value="NZ_JACBNQ010000013.1"/>
</dbReference>
<dbReference type="AlphaFoldDB" id="A0A974BKT1"/>
<evidence type="ECO:0000313" key="3">
    <source>
        <dbReference type="Proteomes" id="UP000611629"/>
    </source>
</evidence>